<protein>
    <submittedName>
        <fullName evidence="2">Uncharacterized protein LOC117642044 isoform X1</fullName>
    </submittedName>
</protein>
<accession>A0A6P8YNS1</accession>
<name>A0A6P8YNS1_THRPL</name>
<dbReference type="KEGG" id="tpal:117642044"/>
<dbReference type="InParanoid" id="A0A6P8YNS1"/>
<organism evidence="2">
    <name type="scientific">Thrips palmi</name>
    <name type="common">Melon thrips</name>
    <dbReference type="NCBI Taxonomy" id="161013"/>
    <lineage>
        <taxon>Eukaryota</taxon>
        <taxon>Metazoa</taxon>
        <taxon>Ecdysozoa</taxon>
        <taxon>Arthropoda</taxon>
        <taxon>Hexapoda</taxon>
        <taxon>Insecta</taxon>
        <taxon>Pterygota</taxon>
        <taxon>Neoptera</taxon>
        <taxon>Paraneoptera</taxon>
        <taxon>Thysanoptera</taxon>
        <taxon>Terebrantia</taxon>
        <taxon>Thripoidea</taxon>
        <taxon>Thripidae</taxon>
        <taxon>Thrips</taxon>
    </lineage>
</organism>
<dbReference type="AlphaFoldDB" id="A0A6P8YNS1"/>
<evidence type="ECO:0000313" key="1">
    <source>
        <dbReference type="Proteomes" id="UP000515158"/>
    </source>
</evidence>
<dbReference type="Proteomes" id="UP000515158">
    <property type="component" value="Unplaced"/>
</dbReference>
<dbReference type="GeneID" id="117642044"/>
<reference evidence="2" key="1">
    <citation type="submission" date="2025-08" db="UniProtKB">
        <authorList>
            <consortium name="RefSeq"/>
        </authorList>
    </citation>
    <scope>IDENTIFICATION</scope>
    <source>
        <tissue evidence="2">Total insect</tissue>
    </source>
</reference>
<gene>
    <name evidence="2" type="primary">LOC117642044</name>
</gene>
<keyword evidence="1" id="KW-1185">Reference proteome</keyword>
<dbReference type="RefSeq" id="XP_034235722.1">
    <property type="nucleotide sequence ID" value="XM_034379831.1"/>
</dbReference>
<evidence type="ECO:0000313" key="2">
    <source>
        <dbReference type="RefSeq" id="XP_034235722.1"/>
    </source>
</evidence>
<sequence length="326" mass="35551">MGKRRSSNVSATLKHKQSFDTSLQRICVSRSIFVQPGYSFESEERVTMDSKLLNDLFASLTEYTPSESEIATAKRVRQLFPAAASCQLILQDGTDTWKGEFPLYSDARSASLLRDTLLLARVDGTLKKEEPMVAVADGSQGRAAPSNAESGRLKVSLRTDGEAAALAQLRAVQGSLSKLTTECATAEALKVICSMPRLQDLTLDMHDDVEDGAPSVPPLTHSGGLVRLKTLNVARVTLKTLLLANKHSITDLHLCVGTPGGGLGWREAVDDLHSMLSACGLSQLRLLALYRHFLQHTDDGCKRQLRALRRALPRVALVCMDCHLNK</sequence>
<proteinExistence type="predicted"/>